<dbReference type="InterPro" id="IPR013785">
    <property type="entry name" value="Aldolase_TIM"/>
</dbReference>
<evidence type="ECO:0000313" key="11">
    <source>
        <dbReference type="Proteomes" id="UP001501257"/>
    </source>
</evidence>
<keyword evidence="6 8" id="KW-0057">Aromatic amino acid biosynthesis</keyword>
<dbReference type="EMBL" id="BAABLK010000013">
    <property type="protein sequence ID" value="GAA5226192.1"/>
    <property type="molecule type" value="Genomic_DNA"/>
</dbReference>
<reference evidence="11" key="1">
    <citation type="journal article" date="2019" name="Int. J. Syst. Evol. Microbiol.">
        <title>The Global Catalogue of Microorganisms (GCM) 10K type strain sequencing project: providing services to taxonomists for standard genome sequencing and annotation.</title>
        <authorList>
            <consortium name="The Broad Institute Genomics Platform"/>
            <consortium name="The Broad Institute Genome Sequencing Center for Infectious Disease"/>
            <person name="Wu L."/>
            <person name="Ma J."/>
        </authorList>
    </citation>
    <scope>NUCLEOTIDE SEQUENCE [LARGE SCALE GENOMIC DNA]</scope>
    <source>
        <strain evidence="11">JCM 18952</strain>
    </source>
</reference>
<dbReference type="PANTHER" id="PTHR22854">
    <property type="entry name" value="TRYPTOPHAN BIOSYNTHESIS PROTEIN"/>
    <property type="match status" value="1"/>
</dbReference>
<protein>
    <recommendedName>
        <fullName evidence="8">Indole-3-glycerol phosphate synthase</fullName>
        <shortName evidence="8">IGPS</shortName>
        <ecNumber evidence="8">4.1.1.48</ecNumber>
    </recommendedName>
</protein>
<evidence type="ECO:0000256" key="7">
    <source>
        <dbReference type="ARBA" id="ARBA00023239"/>
    </source>
</evidence>
<dbReference type="PROSITE" id="PS00614">
    <property type="entry name" value="IGPS"/>
    <property type="match status" value="1"/>
</dbReference>
<keyword evidence="11" id="KW-1185">Reference proteome</keyword>
<dbReference type="EC" id="4.1.1.48" evidence="8"/>
<evidence type="ECO:0000259" key="9">
    <source>
        <dbReference type="Pfam" id="PF00218"/>
    </source>
</evidence>
<dbReference type="SUPFAM" id="SSF51366">
    <property type="entry name" value="Ribulose-phoshate binding barrel"/>
    <property type="match status" value="1"/>
</dbReference>
<evidence type="ECO:0000256" key="4">
    <source>
        <dbReference type="ARBA" id="ARBA00022793"/>
    </source>
</evidence>
<dbReference type="Pfam" id="PF00218">
    <property type="entry name" value="IGPS"/>
    <property type="match status" value="1"/>
</dbReference>
<dbReference type="InterPro" id="IPR011060">
    <property type="entry name" value="RibuloseP-bd_barrel"/>
</dbReference>
<evidence type="ECO:0000256" key="5">
    <source>
        <dbReference type="ARBA" id="ARBA00022822"/>
    </source>
</evidence>
<dbReference type="NCBIfam" id="NF001369">
    <property type="entry name" value="PRK00278.1-1"/>
    <property type="match status" value="1"/>
</dbReference>
<evidence type="ECO:0000313" key="10">
    <source>
        <dbReference type="EMBL" id="GAA5226192.1"/>
    </source>
</evidence>
<dbReference type="HAMAP" id="MF_00134_B">
    <property type="entry name" value="IGPS_B"/>
    <property type="match status" value="1"/>
</dbReference>
<keyword evidence="5 8" id="KW-0822">Tryptophan biosynthesis</keyword>
<evidence type="ECO:0000256" key="1">
    <source>
        <dbReference type="ARBA" id="ARBA00001633"/>
    </source>
</evidence>
<evidence type="ECO:0000256" key="8">
    <source>
        <dbReference type="HAMAP-Rule" id="MF_00134"/>
    </source>
</evidence>
<gene>
    <name evidence="8 10" type="primary">trpC</name>
    <name evidence="10" type="ORF">GCM10025778_07230</name>
</gene>
<dbReference type="Proteomes" id="UP001501257">
    <property type="component" value="Unassembled WGS sequence"/>
</dbReference>
<proteinExistence type="inferred from homology"/>
<dbReference type="NCBIfam" id="NF001377">
    <property type="entry name" value="PRK00278.2-4"/>
    <property type="match status" value="1"/>
</dbReference>
<dbReference type="InterPro" id="IPR001468">
    <property type="entry name" value="Indole-3-GlycerolPSynthase_CS"/>
</dbReference>
<comment type="pathway">
    <text evidence="2 8">Amino-acid biosynthesis; L-tryptophan biosynthesis; L-tryptophan from chorismate: step 4/5.</text>
</comment>
<sequence>MSVLKEIIAGVRIDLDARRSIRNHAQIELDAAQAAPALDAFAALGGGEPGARDHVMRVISEVKRKSPSKGVLAQIGEPAELAKAYAVGGAAVISVLTEERRFGGSLADFDAVRAAVGVPLLRKDFTIDAYQIHEARAHGADLVLLIVAALDDEQLREFLDLTHALGMNALVETHTDEEVARAVALGSRIIGVNVRNLKTLEVDRGNFARLATAIPSDVVVVAESGVRDVTDVEHYAAHGADAVLVGEALVKDNDPRAAIEAFIQAGTAAKPVRTRQTP</sequence>
<dbReference type="RefSeq" id="WP_210101078.1">
    <property type="nucleotide sequence ID" value="NZ_BAABLK010000013.1"/>
</dbReference>
<dbReference type="InterPro" id="IPR045186">
    <property type="entry name" value="Indole-3-glycerol_P_synth"/>
</dbReference>
<dbReference type="PANTHER" id="PTHR22854:SF2">
    <property type="entry name" value="INDOLE-3-GLYCEROL-PHOSPHATE SYNTHASE"/>
    <property type="match status" value="1"/>
</dbReference>
<keyword evidence="4 8" id="KW-0210">Decarboxylase</keyword>
<accession>A0ABP9TKE7</accession>
<evidence type="ECO:0000256" key="2">
    <source>
        <dbReference type="ARBA" id="ARBA00004696"/>
    </source>
</evidence>
<comment type="similarity">
    <text evidence="8">Belongs to the TrpC family.</text>
</comment>
<comment type="catalytic activity">
    <reaction evidence="1 8">
        <text>1-(2-carboxyphenylamino)-1-deoxy-D-ribulose 5-phosphate + H(+) = (1S,2R)-1-C-(indol-3-yl)glycerol 3-phosphate + CO2 + H2O</text>
        <dbReference type="Rhea" id="RHEA:23476"/>
        <dbReference type="ChEBI" id="CHEBI:15377"/>
        <dbReference type="ChEBI" id="CHEBI:15378"/>
        <dbReference type="ChEBI" id="CHEBI:16526"/>
        <dbReference type="ChEBI" id="CHEBI:58613"/>
        <dbReference type="ChEBI" id="CHEBI:58866"/>
        <dbReference type="EC" id="4.1.1.48"/>
    </reaction>
</comment>
<evidence type="ECO:0000256" key="6">
    <source>
        <dbReference type="ARBA" id="ARBA00023141"/>
    </source>
</evidence>
<comment type="caution">
    <text evidence="10">The sequence shown here is derived from an EMBL/GenBank/DDBJ whole genome shotgun (WGS) entry which is preliminary data.</text>
</comment>
<dbReference type="InterPro" id="IPR013798">
    <property type="entry name" value="Indole-3-glycerol_P_synth_dom"/>
</dbReference>
<feature type="domain" description="Indole-3-glycerol phosphate synthase" evidence="9">
    <location>
        <begin position="4"/>
        <end position="261"/>
    </location>
</feature>
<keyword evidence="7 8" id="KW-0456">Lyase</keyword>
<organism evidence="10 11">
    <name type="scientific">Paeniglutamicibacter antarcticus</name>
    <dbReference type="NCBI Taxonomy" id="494023"/>
    <lineage>
        <taxon>Bacteria</taxon>
        <taxon>Bacillati</taxon>
        <taxon>Actinomycetota</taxon>
        <taxon>Actinomycetes</taxon>
        <taxon>Micrococcales</taxon>
        <taxon>Micrococcaceae</taxon>
        <taxon>Paeniglutamicibacter</taxon>
    </lineage>
</organism>
<name>A0ABP9TKE7_9MICC</name>
<dbReference type="CDD" id="cd00331">
    <property type="entry name" value="IGPS"/>
    <property type="match status" value="1"/>
</dbReference>
<keyword evidence="3 8" id="KW-0028">Amino-acid biosynthesis</keyword>
<evidence type="ECO:0000256" key="3">
    <source>
        <dbReference type="ARBA" id="ARBA00022605"/>
    </source>
</evidence>
<dbReference type="Gene3D" id="3.20.20.70">
    <property type="entry name" value="Aldolase class I"/>
    <property type="match status" value="1"/>
</dbReference>